<dbReference type="EMBL" id="VSSQ01078785">
    <property type="protein sequence ID" value="MPN28475.1"/>
    <property type="molecule type" value="Genomic_DNA"/>
</dbReference>
<evidence type="ECO:0000313" key="1">
    <source>
        <dbReference type="EMBL" id="MPN28475.1"/>
    </source>
</evidence>
<dbReference type="AlphaFoldDB" id="A0A645GP36"/>
<organism evidence="1">
    <name type="scientific">bioreactor metagenome</name>
    <dbReference type="NCBI Taxonomy" id="1076179"/>
    <lineage>
        <taxon>unclassified sequences</taxon>
        <taxon>metagenomes</taxon>
        <taxon>ecological metagenomes</taxon>
    </lineage>
</organism>
<protein>
    <submittedName>
        <fullName evidence="1">Uncharacterized protein</fullName>
    </submittedName>
</protein>
<proteinExistence type="predicted"/>
<reference evidence="1" key="1">
    <citation type="submission" date="2019-08" db="EMBL/GenBank/DDBJ databases">
        <authorList>
            <person name="Kucharzyk K."/>
            <person name="Murdoch R.W."/>
            <person name="Higgins S."/>
            <person name="Loffler F."/>
        </authorList>
    </citation>
    <scope>NUCLEOTIDE SEQUENCE</scope>
</reference>
<sequence>MDVSDAPQVTAGGKARHVAAHAAAQRRHAVAPGELLLRQKLQYLRKGGEIFVLLPGGEDMGTDGKASRTKTVFHLGQIQPCHIAVCYHGGAAGGQRRSDQLSAAVQQAGGNGHGVFRLCFDRYGLNGVCHSILP</sequence>
<accession>A0A645GP36</accession>
<gene>
    <name evidence="1" type="ORF">SDC9_175917</name>
</gene>
<name>A0A645GP36_9ZZZZ</name>
<comment type="caution">
    <text evidence="1">The sequence shown here is derived from an EMBL/GenBank/DDBJ whole genome shotgun (WGS) entry which is preliminary data.</text>
</comment>